<dbReference type="EMBL" id="CM042048">
    <property type="protein sequence ID" value="KAI3758299.1"/>
    <property type="molecule type" value="Genomic_DNA"/>
</dbReference>
<reference evidence="2" key="1">
    <citation type="journal article" date="2022" name="Mol. Ecol. Resour.">
        <title>The genomes of chicory, endive, great burdock and yacon provide insights into Asteraceae palaeo-polyploidization history and plant inulin production.</title>
        <authorList>
            <person name="Fan W."/>
            <person name="Wang S."/>
            <person name="Wang H."/>
            <person name="Wang A."/>
            <person name="Jiang F."/>
            <person name="Liu H."/>
            <person name="Zhao H."/>
            <person name="Xu D."/>
            <person name="Zhang Y."/>
        </authorList>
    </citation>
    <scope>NUCLEOTIDE SEQUENCE [LARGE SCALE GENOMIC DNA]</scope>
    <source>
        <strain evidence="2">cv. Niubang</strain>
    </source>
</reference>
<reference evidence="1 2" key="2">
    <citation type="journal article" date="2022" name="Mol. Ecol. Resour.">
        <title>The genomes of chicory, endive, great burdock and yacon provide insights into Asteraceae paleo-polyploidization history and plant inulin production.</title>
        <authorList>
            <person name="Fan W."/>
            <person name="Wang S."/>
            <person name="Wang H."/>
            <person name="Wang A."/>
            <person name="Jiang F."/>
            <person name="Liu H."/>
            <person name="Zhao H."/>
            <person name="Xu D."/>
            <person name="Zhang Y."/>
        </authorList>
    </citation>
    <scope>NUCLEOTIDE SEQUENCE [LARGE SCALE GENOMIC DNA]</scope>
    <source>
        <strain evidence="2">cv. Niubang</strain>
    </source>
</reference>
<evidence type="ECO:0000313" key="2">
    <source>
        <dbReference type="Proteomes" id="UP001055879"/>
    </source>
</evidence>
<keyword evidence="2" id="KW-1185">Reference proteome</keyword>
<comment type="caution">
    <text evidence="1">The sequence shown here is derived from an EMBL/GenBank/DDBJ whole genome shotgun (WGS) entry which is preliminary data.</text>
</comment>
<sequence>MVTTVHAIQANQNLESWSLADIYGTLVAQEKEVVKQKTKTSLRGPLALMSKEKGVSKEYHEEESKRKSKKAMIAEDDKLLDSDSDEDINTFAKSLALITHQFNKKVGNKVFEGRRDDEERRGNQERRFQKTEYHQEPKSTLHSDQKGIHYNIHEVVQQSRPHQPFQQKYLGPQRYFQPQPQKTEAVAALPANQNDGRCFRCGKPRHFSANCRGRLIKDQDYYKNKYKYNVRERVLVAEMEDWISDSTSDGEEEPTNLYGYCRW</sequence>
<dbReference type="Proteomes" id="UP001055879">
    <property type="component" value="Linkage Group LG02"/>
</dbReference>
<organism evidence="1 2">
    <name type="scientific">Arctium lappa</name>
    <name type="common">Greater burdock</name>
    <name type="synonym">Lappa major</name>
    <dbReference type="NCBI Taxonomy" id="4217"/>
    <lineage>
        <taxon>Eukaryota</taxon>
        <taxon>Viridiplantae</taxon>
        <taxon>Streptophyta</taxon>
        <taxon>Embryophyta</taxon>
        <taxon>Tracheophyta</taxon>
        <taxon>Spermatophyta</taxon>
        <taxon>Magnoliopsida</taxon>
        <taxon>eudicotyledons</taxon>
        <taxon>Gunneridae</taxon>
        <taxon>Pentapetalae</taxon>
        <taxon>asterids</taxon>
        <taxon>campanulids</taxon>
        <taxon>Asterales</taxon>
        <taxon>Asteraceae</taxon>
        <taxon>Carduoideae</taxon>
        <taxon>Cardueae</taxon>
        <taxon>Arctiinae</taxon>
        <taxon>Arctium</taxon>
    </lineage>
</organism>
<proteinExistence type="predicted"/>
<protein>
    <submittedName>
        <fullName evidence="1">Uncharacterized protein</fullName>
    </submittedName>
</protein>
<evidence type="ECO:0000313" key="1">
    <source>
        <dbReference type="EMBL" id="KAI3758299.1"/>
    </source>
</evidence>
<gene>
    <name evidence="1" type="ORF">L6452_05858</name>
</gene>
<accession>A0ACB9EH84</accession>
<name>A0ACB9EH84_ARCLA</name>